<keyword evidence="4" id="KW-0503">Monooxygenase</keyword>
<dbReference type="GeneID" id="95774052"/>
<dbReference type="EMBL" id="VAUP01000022">
    <property type="protein sequence ID" value="TLX43222.1"/>
    <property type="molecule type" value="Genomic_DNA"/>
</dbReference>
<proteinExistence type="inferred from homology"/>
<name>A0A6C1KG48_XANAU</name>
<evidence type="ECO:0000259" key="8">
    <source>
        <dbReference type="Pfam" id="PF00296"/>
    </source>
</evidence>
<keyword evidence="1 6" id="KW-0285">Flavoprotein</keyword>
<dbReference type="Pfam" id="PF00296">
    <property type="entry name" value="Bac_luciferase"/>
    <property type="match status" value="1"/>
</dbReference>
<feature type="domain" description="Luciferase-like" evidence="8">
    <location>
        <begin position="32"/>
        <end position="388"/>
    </location>
</feature>
<feature type="binding site" evidence="6">
    <location>
        <position position="232"/>
    </location>
    <ligand>
        <name>FMN</name>
        <dbReference type="ChEBI" id="CHEBI:58210"/>
    </ligand>
</feature>
<dbReference type="PANTHER" id="PTHR30011">
    <property type="entry name" value="ALKANESULFONATE MONOOXYGENASE-RELATED"/>
    <property type="match status" value="1"/>
</dbReference>
<evidence type="ECO:0000313" key="10">
    <source>
        <dbReference type="Proteomes" id="UP000305131"/>
    </source>
</evidence>
<sequence>MSCKRELRFNAFNMAAPGHTWAGLWAHPRDKAIDYNSLDYWIELAQTAERGLLDGIFIADVLGIYDVYGGTPDAALLSAAQTPHIDPTLVVPVMAQATKHIGFGVTANLTYEHPYQFARRFSTLDHLTGGRVGWNIVTGYLDSGAKGMGHVANRAHDARYEAAEDFLAAVYKLWESSWEDGAVHRDRSARVFTDPAKVHRIHHDGPYYQVDGIHLAEPSPQRTPVLYQAGASDRGRLFAAKHSEGIFLNGQTRPILAESVRAIRQAAQSFGRDPYDIRMFPGATVIVAPTRAEALDRLADYAQYVNTAGQLALLSGWTGVDLSKVDPDDAISYVKSNAIQSTLENLTLRSAEPLKVKDLATLSAIGARAPFIVGSPSEVADEILSWVEDTDIDGFNLNRLVSHETLAAFVDLVVPELQDRGVYKTAYAEGPLRQKLFPGRGPTLPSTHPAAGFRRGATVAPAEPVAAGA</sequence>
<evidence type="ECO:0000256" key="4">
    <source>
        <dbReference type="ARBA" id="ARBA00023033"/>
    </source>
</evidence>
<dbReference type="AlphaFoldDB" id="A0A6C1KG48"/>
<dbReference type="InterPro" id="IPR051260">
    <property type="entry name" value="Diverse_substr_monoxygenases"/>
</dbReference>
<protein>
    <submittedName>
        <fullName evidence="9">LLM class flavin-dependent oxidoreductase</fullName>
    </submittedName>
</protein>
<evidence type="ECO:0000256" key="7">
    <source>
        <dbReference type="SAM" id="MobiDB-lite"/>
    </source>
</evidence>
<dbReference type="Proteomes" id="UP000305131">
    <property type="component" value="Unassembled WGS sequence"/>
</dbReference>
<dbReference type="Gene3D" id="3.20.20.30">
    <property type="entry name" value="Luciferase-like domain"/>
    <property type="match status" value="1"/>
</dbReference>
<comment type="similarity">
    <text evidence="5">Belongs to the NtaA/SnaA/DszA monooxygenase family.</text>
</comment>
<keyword evidence="3" id="KW-0560">Oxidoreductase</keyword>
<dbReference type="PANTHER" id="PTHR30011:SF16">
    <property type="entry name" value="C2H2 FINGER DOMAIN TRANSCRIPTION FACTOR (EUROFUNG)-RELATED"/>
    <property type="match status" value="1"/>
</dbReference>
<organism evidence="9 10">
    <name type="scientific">Xanthobacter autotrophicus</name>
    <dbReference type="NCBI Taxonomy" id="280"/>
    <lineage>
        <taxon>Bacteria</taxon>
        <taxon>Pseudomonadati</taxon>
        <taxon>Pseudomonadota</taxon>
        <taxon>Alphaproteobacteria</taxon>
        <taxon>Hyphomicrobiales</taxon>
        <taxon>Xanthobacteraceae</taxon>
        <taxon>Xanthobacter</taxon>
    </lineage>
</organism>
<evidence type="ECO:0000256" key="3">
    <source>
        <dbReference type="ARBA" id="ARBA00023002"/>
    </source>
</evidence>
<evidence type="ECO:0000256" key="6">
    <source>
        <dbReference type="PIRSR" id="PIRSR000337-1"/>
    </source>
</evidence>
<evidence type="ECO:0000256" key="5">
    <source>
        <dbReference type="ARBA" id="ARBA00033748"/>
    </source>
</evidence>
<reference evidence="9 10" key="1">
    <citation type="submission" date="2019-05" db="EMBL/GenBank/DDBJ databases">
        <authorList>
            <person name="Zhou X."/>
        </authorList>
    </citation>
    <scope>NUCLEOTIDE SEQUENCE [LARGE SCALE GENOMIC DNA]</scope>
    <source>
        <strain evidence="9 10">DSM 432</strain>
    </source>
</reference>
<feature type="region of interest" description="Disordered" evidence="7">
    <location>
        <begin position="437"/>
        <end position="457"/>
    </location>
</feature>
<dbReference type="RefSeq" id="WP_138399576.1">
    <property type="nucleotide sequence ID" value="NZ_JBAFVI010000002.1"/>
</dbReference>
<evidence type="ECO:0000313" key="9">
    <source>
        <dbReference type="EMBL" id="TLX43222.1"/>
    </source>
</evidence>
<dbReference type="InterPro" id="IPR036661">
    <property type="entry name" value="Luciferase-like_sf"/>
</dbReference>
<dbReference type="GO" id="GO:0004497">
    <property type="term" value="F:monooxygenase activity"/>
    <property type="evidence" value="ECO:0007669"/>
    <property type="project" value="UniProtKB-KW"/>
</dbReference>
<feature type="binding site" evidence="6">
    <location>
        <position position="60"/>
    </location>
    <ligand>
        <name>FMN</name>
        <dbReference type="ChEBI" id="CHEBI:58210"/>
    </ligand>
</feature>
<dbReference type="NCBIfam" id="TIGR03860">
    <property type="entry name" value="FMN_nitrolo"/>
    <property type="match status" value="1"/>
</dbReference>
<dbReference type="OrthoDB" id="9779442at2"/>
<dbReference type="GO" id="GO:0016705">
    <property type="term" value="F:oxidoreductase activity, acting on paired donors, with incorporation or reduction of molecular oxygen"/>
    <property type="evidence" value="ECO:0007669"/>
    <property type="project" value="InterPro"/>
</dbReference>
<dbReference type="PIRSF" id="PIRSF000337">
    <property type="entry name" value="NTA_MOA"/>
    <property type="match status" value="1"/>
</dbReference>
<feature type="binding site" evidence="6">
    <location>
        <position position="160"/>
    </location>
    <ligand>
        <name>FMN</name>
        <dbReference type="ChEBI" id="CHEBI:58210"/>
    </ligand>
</feature>
<comment type="caution">
    <text evidence="9">The sequence shown here is derived from an EMBL/GenBank/DDBJ whole genome shotgun (WGS) entry which is preliminary data.</text>
</comment>
<gene>
    <name evidence="9" type="ORF">FBQ73_11355</name>
</gene>
<dbReference type="SUPFAM" id="SSF51679">
    <property type="entry name" value="Bacterial luciferase-like"/>
    <property type="match status" value="1"/>
</dbReference>
<keyword evidence="2 6" id="KW-0288">FMN</keyword>
<evidence type="ECO:0000256" key="1">
    <source>
        <dbReference type="ARBA" id="ARBA00022630"/>
    </source>
</evidence>
<feature type="binding site" evidence="6">
    <location>
        <position position="156"/>
    </location>
    <ligand>
        <name>FMN</name>
        <dbReference type="ChEBI" id="CHEBI:58210"/>
    </ligand>
</feature>
<feature type="binding site" evidence="6">
    <location>
        <position position="106"/>
    </location>
    <ligand>
        <name>FMN</name>
        <dbReference type="ChEBI" id="CHEBI:58210"/>
    </ligand>
</feature>
<dbReference type="InterPro" id="IPR011251">
    <property type="entry name" value="Luciferase-like_dom"/>
</dbReference>
<accession>A0A6C1KG48</accession>
<dbReference type="InterPro" id="IPR016215">
    <property type="entry name" value="NTA_MOA"/>
</dbReference>
<evidence type="ECO:0000256" key="2">
    <source>
        <dbReference type="ARBA" id="ARBA00022643"/>
    </source>
</evidence>